<dbReference type="Proteomes" id="UP001165092">
    <property type="component" value="Unassembled WGS sequence"/>
</dbReference>
<feature type="transmembrane region" description="Helical" evidence="1">
    <location>
        <begin position="54"/>
        <end position="75"/>
    </location>
</feature>
<protein>
    <recommendedName>
        <fullName evidence="4">PAP2 superfamily protein</fullName>
    </recommendedName>
</protein>
<dbReference type="AlphaFoldDB" id="A0A9W6P2W6"/>
<gene>
    <name evidence="2" type="ORF">Nans01_03790</name>
</gene>
<keyword evidence="1" id="KW-1133">Transmembrane helix</keyword>
<name>A0A9W6P2W6_9ACTN</name>
<feature type="transmembrane region" description="Helical" evidence="1">
    <location>
        <begin position="189"/>
        <end position="210"/>
    </location>
</feature>
<reference evidence="2" key="1">
    <citation type="submission" date="2023-02" db="EMBL/GenBank/DDBJ databases">
        <title>Nocardiopsis ansamitocini NBRC 112285.</title>
        <authorList>
            <person name="Ichikawa N."/>
            <person name="Sato H."/>
            <person name="Tonouchi N."/>
        </authorList>
    </citation>
    <scope>NUCLEOTIDE SEQUENCE</scope>
    <source>
        <strain evidence="2">NBRC 112285</strain>
    </source>
</reference>
<feature type="transmembrane region" description="Helical" evidence="1">
    <location>
        <begin position="155"/>
        <end position="177"/>
    </location>
</feature>
<accession>A0A9W6P2W6</accession>
<evidence type="ECO:0000256" key="1">
    <source>
        <dbReference type="SAM" id="Phobius"/>
    </source>
</evidence>
<feature type="transmembrane region" description="Helical" evidence="1">
    <location>
        <begin position="122"/>
        <end position="143"/>
    </location>
</feature>
<evidence type="ECO:0008006" key="4">
    <source>
        <dbReference type="Google" id="ProtNLM"/>
    </source>
</evidence>
<organism evidence="2 3">
    <name type="scientific">Nocardiopsis ansamitocini</name>
    <dbReference type="NCBI Taxonomy" id="1670832"/>
    <lineage>
        <taxon>Bacteria</taxon>
        <taxon>Bacillati</taxon>
        <taxon>Actinomycetota</taxon>
        <taxon>Actinomycetes</taxon>
        <taxon>Streptosporangiales</taxon>
        <taxon>Nocardiopsidaceae</taxon>
        <taxon>Nocardiopsis</taxon>
    </lineage>
</organism>
<feature type="transmembrane region" description="Helical" evidence="1">
    <location>
        <begin position="96"/>
        <end position="116"/>
    </location>
</feature>
<sequence length="211" mass="21747">MGAITVQMTAETAGATVIRRMPEPRGARLVTDGLDPKTWLVAASVLVGWGTSGLVGVGWALAALCFAGVLPVLLIKLRVRSGAWSDRHLGVRRQRLMAMAMIVASVTCGAALMAALGAPVPMVALLVAIGAVLTLLGAITFVWKISVHTAASSGSVVMLVLVYGVWALLAAPLVVLVGWSRVALRDHTAAQTVAGAVVGSTAAWVVFSLVF</sequence>
<dbReference type="EMBL" id="BSQG01000001">
    <property type="protein sequence ID" value="GLU46028.1"/>
    <property type="molecule type" value="Genomic_DNA"/>
</dbReference>
<evidence type="ECO:0000313" key="3">
    <source>
        <dbReference type="Proteomes" id="UP001165092"/>
    </source>
</evidence>
<keyword evidence="1" id="KW-0472">Membrane</keyword>
<comment type="caution">
    <text evidence="2">The sequence shown here is derived from an EMBL/GenBank/DDBJ whole genome shotgun (WGS) entry which is preliminary data.</text>
</comment>
<evidence type="ECO:0000313" key="2">
    <source>
        <dbReference type="EMBL" id="GLU46028.1"/>
    </source>
</evidence>
<proteinExistence type="predicted"/>
<keyword evidence="1" id="KW-0812">Transmembrane</keyword>
<keyword evidence="3" id="KW-1185">Reference proteome</keyword>